<dbReference type="InterPro" id="IPR011990">
    <property type="entry name" value="TPR-like_helical_dom_sf"/>
</dbReference>
<dbReference type="Gene3D" id="1.25.40.10">
    <property type="entry name" value="Tetratricopeptide repeat domain"/>
    <property type="match status" value="1"/>
</dbReference>
<proteinExistence type="predicted"/>
<dbReference type="EMBL" id="CATOUU010000616">
    <property type="protein sequence ID" value="CAI9935584.1"/>
    <property type="molecule type" value="Genomic_DNA"/>
</dbReference>
<gene>
    <name evidence="2" type="ORF">HINF_LOCUS23229</name>
    <name evidence="3" type="ORF">HINF_LOCUS46969</name>
</gene>
<reference evidence="2" key="1">
    <citation type="submission" date="2023-06" db="EMBL/GenBank/DDBJ databases">
        <authorList>
            <person name="Kurt Z."/>
        </authorList>
    </citation>
    <scope>NUCLEOTIDE SEQUENCE</scope>
</reference>
<keyword evidence="4" id="KW-1185">Reference proteome</keyword>
<reference evidence="3 4" key="2">
    <citation type="submission" date="2024-07" db="EMBL/GenBank/DDBJ databases">
        <authorList>
            <person name="Akdeniz Z."/>
        </authorList>
    </citation>
    <scope>NUCLEOTIDE SEQUENCE [LARGE SCALE GENOMIC DNA]</scope>
</reference>
<dbReference type="EMBL" id="CAXDID020000209">
    <property type="protein sequence ID" value="CAL6056317.1"/>
    <property type="molecule type" value="Genomic_DNA"/>
</dbReference>
<dbReference type="AlphaFoldDB" id="A0AA86PHW2"/>
<feature type="region of interest" description="Disordered" evidence="1">
    <location>
        <begin position="200"/>
        <end position="228"/>
    </location>
</feature>
<dbReference type="SUPFAM" id="SSF48452">
    <property type="entry name" value="TPR-like"/>
    <property type="match status" value="1"/>
</dbReference>
<evidence type="ECO:0000313" key="4">
    <source>
        <dbReference type="Proteomes" id="UP001642409"/>
    </source>
</evidence>
<protein>
    <submittedName>
        <fullName evidence="2">Tetratricopeptide-like helical domain superfamily</fullName>
    </submittedName>
    <submittedName>
        <fullName evidence="3">Tetratricopeptide-like_helical domain superfamily</fullName>
    </submittedName>
</protein>
<dbReference type="Proteomes" id="UP001642409">
    <property type="component" value="Unassembled WGS sequence"/>
</dbReference>
<evidence type="ECO:0000256" key="1">
    <source>
        <dbReference type="SAM" id="MobiDB-lite"/>
    </source>
</evidence>
<accession>A0AA86PHW2</accession>
<name>A0AA86PHW2_9EUKA</name>
<evidence type="ECO:0000313" key="2">
    <source>
        <dbReference type="EMBL" id="CAI9935584.1"/>
    </source>
</evidence>
<organism evidence="2">
    <name type="scientific">Hexamita inflata</name>
    <dbReference type="NCBI Taxonomy" id="28002"/>
    <lineage>
        <taxon>Eukaryota</taxon>
        <taxon>Metamonada</taxon>
        <taxon>Diplomonadida</taxon>
        <taxon>Hexamitidae</taxon>
        <taxon>Hexamitinae</taxon>
        <taxon>Hexamita</taxon>
    </lineage>
</organism>
<comment type="caution">
    <text evidence="2">The sequence shown here is derived from an EMBL/GenBank/DDBJ whole genome shotgun (WGS) entry which is preliminary data.</text>
</comment>
<evidence type="ECO:0000313" key="3">
    <source>
        <dbReference type="EMBL" id="CAL6056317.1"/>
    </source>
</evidence>
<sequence>MSLLNKAELLAFTGDYNAAAEALHQYKKTITQQDSSLLLTDVKLSRCYEHMGELEKCEEYWSKAMIQNERNLTDDTFMRGRAEFSLNQLRALIQQDTIEREAVMKKMEETERLFEKFSNTISYLQLLFIEAKQMLNIDVELCGACCKRAAKIVKTLEPTYKGGETDLEKTGNAAVQQYLRDYLKQMNAIHHFALASIPETCEEGEENGEEEGQGEEVDDDFEDADIKE</sequence>